<keyword evidence="1 2" id="KW-0812">Transmembrane</keyword>
<keyword evidence="1" id="KW-1133">Transmembrane helix</keyword>
<dbReference type="OrthoDB" id="340231at2759"/>
<proteinExistence type="predicted"/>
<organism evidence="2 3">
    <name type="scientific">Toxoplasma gondii GAB2-2007-GAL-DOM2</name>
    <dbReference type="NCBI Taxonomy" id="1130820"/>
    <lineage>
        <taxon>Eukaryota</taxon>
        <taxon>Sar</taxon>
        <taxon>Alveolata</taxon>
        <taxon>Apicomplexa</taxon>
        <taxon>Conoidasida</taxon>
        <taxon>Coccidia</taxon>
        <taxon>Eucoccidiorida</taxon>
        <taxon>Eimeriorina</taxon>
        <taxon>Sarcocystidae</taxon>
        <taxon>Toxoplasma</taxon>
    </lineage>
</organism>
<name>A0A086JTQ2_TOXGO</name>
<keyword evidence="1" id="KW-0472">Membrane</keyword>
<feature type="transmembrane region" description="Helical" evidence="1">
    <location>
        <begin position="118"/>
        <end position="140"/>
    </location>
</feature>
<dbReference type="EMBL" id="AHZU02001161">
    <property type="protein sequence ID" value="KFG35520.1"/>
    <property type="molecule type" value="Genomic_DNA"/>
</dbReference>
<dbReference type="Proteomes" id="UP000028837">
    <property type="component" value="Unassembled WGS sequence"/>
</dbReference>
<feature type="transmembrane region" description="Helical" evidence="1">
    <location>
        <begin position="71"/>
        <end position="90"/>
    </location>
</feature>
<evidence type="ECO:0000313" key="2">
    <source>
        <dbReference type="EMBL" id="KFG35520.1"/>
    </source>
</evidence>
<accession>A0A086JTQ2</accession>
<sequence>MGCTTKAGAAVVYIFPALYGTLMIVAGAVELQRHQVFGSVCITFGAVYVLTSVVGELGVCCLNEAAIRATVVLVVLENIIAFILATFFLVDVVRAHPVVKEHQHTSPVLTFLATHEAVSIYICVFLYIGAIATSCCIGFLSEYQAQLDAELLMQESRQLQESERAALLRTSGRLVSRTLGSLDQTPNAAATEFTNGVNEDMFAHQFSTLQRAAAACSVVKQDEQFQPGFVQQCVTNPERS</sequence>
<comment type="caution">
    <text evidence="2">The sequence shown here is derived from an EMBL/GenBank/DDBJ whole genome shotgun (WGS) entry which is preliminary data.</text>
</comment>
<reference evidence="2 3" key="1">
    <citation type="submission" date="2014-02" db="EMBL/GenBank/DDBJ databases">
        <authorList>
            <person name="Sibley D."/>
            <person name="Venepally P."/>
            <person name="Karamycheva S."/>
            <person name="Hadjithomas M."/>
            <person name="Khan A."/>
            <person name="Brunk B."/>
            <person name="Roos D."/>
            <person name="Caler E."/>
            <person name="Lorenzi H."/>
        </authorList>
    </citation>
    <scope>NUCLEOTIDE SEQUENCE [LARGE SCALE GENOMIC DNA]</scope>
    <source>
        <strain evidence="2 3">GAB2-2007-GAL-DOM2</strain>
    </source>
</reference>
<evidence type="ECO:0000313" key="3">
    <source>
        <dbReference type="Proteomes" id="UP000028837"/>
    </source>
</evidence>
<dbReference type="VEuPathDB" id="ToxoDB:TGDOM2_254070"/>
<feature type="transmembrane region" description="Helical" evidence="1">
    <location>
        <begin position="35"/>
        <end position="59"/>
    </location>
</feature>
<gene>
    <name evidence="2" type="ORF">TGDOM2_254070</name>
</gene>
<protein>
    <submittedName>
        <fullName evidence="2">Putative transmembrane protein</fullName>
    </submittedName>
</protein>
<feature type="transmembrane region" description="Helical" evidence="1">
    <location>
        <begin position="7"/>
        <end position="29"/>
    </location>
</feature>
<dbReference type="AlphaFoldDB" id="A0A086JTQ2"/>
<evidence type="ECO:0000256" key="1">
    <source>
        <dbReference type="SAM" id="Phobius"/>
    </source>
</evidence>